<gene>
    <name evidence="5" type="primary">URH1</name>
    <name evidence="5" type="ORF">TWF696_003191</name>
</gene>
<comment type="similarity">
    <text evidence="1">Belongs to the IUNH family.</text>
</comment>
<evidence type="ECO:0000313" key="5">
    <source>
        <dbReference type="EMBL" id="KAK6331121.1"/>
    </source>
</evidence>
<organism evidence="5 6">
    <name type="scientific">Orbilia brochopaga</name>
    <dbReference type="NCBI Taxonomy" id="3140254"/>
    <lineage>
        <taxon>Eukaryota</taxon>
        <taxon>Fungi</taxon>
        <taxon>Dikarya</taxon>
        <taxon>Ascomycota</taxon>
        <taxon>Pezizomycotina</taxon>
        <taxon>Orbiliomycetes</taxon>
        <taxon>Orbiliales</taxon>
        <taxon>Orbiliaceae</taxon>
        <taxon>Orbilia</taxon>
    </lineage>
</organism>
<dbReference type="AlphaFoldDB" id="A0AAV9U0V4"/>
<dbReference type="SUPFAM" id="SSF53590">
    <property type="entry name" value="Nucleoside hydrolase"/>
    <property type="match status" value="1"/>
</dbReference>
<dbReference type="CDD" id="cd02651">
    <property type="entry name" value="nuc_hydro_IU_UC_XIUA"/>
    <property type="match status" value="1"/>
</dbReference>
<dbReference type="PANTHER" id="PTHR12304">
    <property type="entry name" value="INOSINE-URIDINE PREFERRING NUCLEOSIDE HYDROLASE"/>
    <property type="match status" value="1"/>
</dbReference>
<accession>A0AAV9U0V4</accession>
<dbReference type="Pfam" id="PF01156">
    <property type="entry name" value="IU_nuc_hydro"/>
    <property type="match status" value="1"/>
</dbReference>
<dbReference type="Gene3D" id="3.90.245.10">
    <property type="entry name" value="Ribonucleoside hydrolase-like"/>
    <property type="match status" value="1"/>
</dbReference>
<sequence>MADDDRVPIWLDCDPGHDDAFAILLAATHPRLNLLGISTVHGNSSLQKVTNNALSLLTAYGCPDVPVFPGARKPFMRPAVHAPDIHGKTGIDGTDLLPTPVSAAQTKNAAEAMRDAIMATRRGTCALVVTGTMTNAALLFAAFPETAEHIRCLSIMGGGFSVGNITPVSEFNIYCDPESASSIFTLPALNDKILMIPLDLTHQVLATPRVRTTILTDAPTPFRQMLHDLLMFFAGTYARVFGMTDGPPLHDPLAVAAVIAEELSLEFDWEEGSVEVVLAGGEMGRTLLKPVGAASENAHEGRAVIGDEVRPRGVRVRVGRGVDVARFWEVMVEAIGRADSVSPLNV</sequence>
<feature type="domain" description="Inosine/uridine-preferring nucleoside hydrolase" evidence="4">
    <location>
        <begin position="9"/>
        <end position="329"/>
    </location>
</feature>
<dbReference type="EMBL" id="JAVHNQ010000016">
    <property type="protein sequence ID" value="KAK6331121.1"/>
    <property type="molecule type" value="Genomic_DNA"/>
</dbReference>
<evidence type="ECO:0000256" key="3">
    <source>
        <dbReference type="ARBA" id="ARBA00023295"/>
    </source>
</evidence>
<dbReference type="InterPro" id="IPR023186">
    <property type="entry name" value="IUNH"/>
</dbReference>
<protein>
    <submittedName>
        <fullName evidence="5">Uridine nucleosidase 1</fullName>
    </submittedName>
</protein>
<evidence type="ECO:0000256" key="2">
    <source>
        <dbReference type="ARBA" id="ARBA00022801"/>
    </source>
</evidence>
<keyword evidence="2" id="KW-0378">Hydrolase</keyword>
<dbReference type="Proteomes" id="UP001375240">
    <property type="component" value="Unassembled WGS sequence"/>
</dbReference>
<dbReference type="InterPro" id="IPR001910">
    <property type="entry name" value="Inosine/uridine_hydrolase_dom"/>
</dbReference>
<dbReference type="GO" id="GO:0005829">
    <property type="term" value="C:cytosol"/>
    <property type="evidence" value="ECO:0007669"/>
    <property type="project" value="TreeGrafter"/>
</dbReference>
<comment type="caution">
    <text evidence="5">The sequence shown here is derived from an EMBL/GenBank/DDBJ whole genome shotgun (WGS) entry which is preliminary data.</text>
</comment>
<keyword evidence="3" id="KW-0326">Glycosidase</keyword>
<reference evidence="5 6" key="1">
    <citation type="submission" date="2019-10" db="EMBL/GenBank/DDBJ databases">
        <authorList>
            <person name="Palmer J.M."/>
        </authorList>
    </citation>
    <scope>NUCLEOTIDE SEQUENCE [LARGE SCALE GENOMIC DNA]</scope>
    <source>
        <strain evidence="5 6">TWF696</strain>
    </source>
</reference>
<evidence type="ECO:0000259" key="4">
    <source>
        <dbReference type="Pfam" id="PF01156"/>
    </source>
</evidence>
<evidence type="ECO:0000256" key="1">
    <source>
        <dbReference type="ARBA" id="ARBA00009176"/>
    </source>
</evidence>
<evidence type="ECO:0000313" key="6">
    <source>
        <dbReference type="Proteomes" id="UP001375240"/>
    </source>
</evidence>
<dbReference type="PANTHER" id="PTHR12304:SF4">
    <property type="entry name" value="URIDINE NUCLEOSIDASE"/>
    <property type="match status" value="1"/>
</dbReference>
<dbReference type="InterPro" id="IPR036452">
    <property type="entry name" value="Ribo_hydro-like"/>
</dbReference>
<proteinExistence type="inferred from homology"/>
<dbReference type="GO" id="GO:0006152">
    <property type="term" value="P:purine nucleoside catabolic process"/>
    <property type="evidence" value="ECO:0007669"/>
    <property type="project" value="TreeGrafter"/>
</dbReference>
<name>A0AAV9U0V4_9PEZI</name>
<dbReference type="GO" id="GO:0008477">
    <property type="term" value="F:purine nucleosidase activity"/>
    <property type="evidence" value="ECO:0007669"/>
    <property type="project" value="TreeGrafter"/>
</dbReference>
<keyword evidence="6" id="KW-1185">Reference proteome</keyword>